<dbReference type="InterPro" id="IPR018724">
    <property type="entry name" value="2OG-Fe_dioxygenase"/>
</dbReference>
<sequence>MPLSDQRFSVIDIPAVEPNVLDSYDNCPVDEYMGNGTRYKRFSQYRMSFTESAGWGFELLPHRDYTTFKKFNNVAGGVRRGYLPIEVDFTPLIRSGAEGFPLDTTEDWQINVHQNRTRATGEKPGPLTPEGVHHDGHEFVMIAVLRRNNVAGGLTRLWKPGAEEPFWDGTLEAGQAVLLDDRALAHDVTDVLSADGGPGHRDILIVAFSRWSERWYGDQHDEAALNDAPEPSAM</sequence>
<evidence type="ECO:0008006" key="3">
    <source>
        <dbReference type="Google" id="ProtNLM"/>
    </source>
</evidence>
<evidence type="ECO:0000313" key="2">
    <source>
        <dbReference type="Proteomes" id="UP000631535"/>
    </source>
</evidence>
<proteinExistence type="predicted"/>
<evidence type="ECO:0000313" key="1">
    <source>
        <dbReference type="EMBL" id="GGO57173.1"/>
    </source>
</evidence>
<protein>
    <recommendedName>
        <fullName evidence="3">BsmA domain containing protein</fullName>
    </recommendedName>
</protein>
<name>A0ABQ2MSK5_9ACTN</name>
<dbReference type="Gene3D" id="2.60.120.620">
    <property type="entry name" value="q2cbj1_9rhob like domain"/>
    <property type="match status" value="1"/>
</dbReference>
<dbReference type="RefSeq" id="WP_189039666.1">
    <property type="nucleotide sequence ID" value="NZ_BMMP01000023.1"/>
</dbReference>
<dbReference type="Proteomes" id="UP000631535">
    <property type="component" value="Unassembled WGS sequence"/>
</dbReference>
<dbReference type="Pfam" id="PF10014">
    <property type="entry name" value="2OG-Fe_Oxy_2"/>
    <property type="match status" value="1"/>
</dbReference>
<keyword evidence="2" id="KW-1185">Reference proteome</keyword>
<gene>
    <name evidence="1" type="ORF">GCM10012287_52440</name>
</gene>
<reference evidence="2" key="1">
    <citation type="journal article" date="2019" name="Int. J. Syst. Evol. Microbiol.">
        <title>The Global Catalogue of Microorganisms (GCM) 10K type strain sequencing project: providing services to taxonomists for standard genome sequencing and annotation.</title>
        <authorList>
            <consortium name="The Broad Institute Genomics Platform"/>
            <consortium name="The Broad Institute Genome Sequencing Center for Infectious Disease"/>
            <person name="Wu L."/>
            <person name="Ma J."/>
        </authorList>
    </citation>
    <scope>NUCLEOTIDE SEQUENCE [LARGE SCALE GENOMIC DNA]</scope>
    <source>
        <strain evidence="2">CGMCC 4.7178</strain>
    </source>
</reference>
<comment type="caution">
    <text evidence="1">The sequence shown here is derived from an EMBL/GenBank/DDBJ whole genome shotgun (WGS) entry which is preliminary data.</text>
</comment>
<organism evidence="1 2">
    <name type="scientific">Streptomyces daqingensis</name>
    <dbReference type="NCBI Taxonomy" id="1472640"/>
    <lineage>
        <taxon>Bacteria</taxon>
        <taxon>Bacillati</taxon>
        <taxon>Actinomycetota</taxon>
        <taxon>Actinomycetes</taxon>
        <taxon>Kitasatosporales</taxon>
        <taxon>Streptomycetaceae</taxon>
        <taxon>Streptomyces</taxon>
    </lineage>
</organism>
<dbReference type="EMBL" id="BMMP01000023">
    <property type="protein sequence ID" value="GGO57173.1"/>
    <property type="molecule type" value="Genomic_DNA"/>
</dbReference>
<accession>A0ABQ2MSK5</accession>